<evidence type="ECO:0000313" key="1">
    <source>
        <dbReference type="EMBL" id="CAG8846133.1"/>
    </source>
</evidence>
<organism evidence="1 2">
    <name type="scientific">Racocetra persica</name>
    <dbReference type="NCBI Taxonomy" id="160502"/>
    <lineage>
        <taxon>Eukaryota</taxon>
        <taxon>Fungi</taxon>
        <taxon>Fungi incertae sedis</taxon>
        <taxon>Mucoromycota</taxon>
        <taxon>Glomeromycotina</taxon>
        <taxon>Glomeromycetes</taxon>
        <taxon>Diversisporales</taxon>
        <taxon>Gigasporaceae</taxon>
        <taxon>Racocetra</taxon>
    </lineage>
</organism>
<sequence length="100" mass="11338">MLAEWKPKLVVLKEMLKKLGFPDLRFASQQKKKNTVKNNDCGNHVNNNEINKREKKNNFNLANGVHTKFSTLDGISSLADYAASARQKNYSALAVTDHYN</sequence>
<reference evidence="1" key="1">
    <citation type="submission" date="2021-06" db="EMBL/GenBank/DDBJ databases">
        <authorList>
            <person name="Kallberg Y."/>
            <person name="Tangrot J."/>
            <person name="Rosling A."/>
        </authorList>
    </citation>
    <scope>NUCLEOTIDE SEQUENCE</scope>
    <source>
        <strain evidence="1">MA461A</strain>
    </source>
</reference>
<proteinExistence type="predicted"/>
<comment type="caution">
    <text evidence="1">The sequence shown here is derived from an EMBL/GenBank/DDBJ whole genome shotgun (WGS) entry which is preliminary data.</text>
</comment>
<gene>
    <name evidence="1" type="ORF">RPERSI_LOCUS33985</name>
</gene>
<dbReference type="Proteomes" id="UP000789920">
    <property type="component" value="Unassembled WGS sequence"/>
</dbReference>
<protein>
    <submittedName>
        <fullName evidence="1">24330_t:CDS:1</fullName>
    </submittedName>
</protein>
<evidence type="ECO:0000313" key="2">
    <source>
        <dbReference type="Proteomes" id="UP000789920"/>
    </source>
</evidence>
<name>A0ACA9SQ80_9GLOM</name>
<accession>A0ACA9SQ80</accession>
<keyword evidence="2" id="KW-1185">Reference proteome</keyword>
<feature type="non-terminal residue" evidence="1">
    <location>
        <position position="100"/>
    </location>
</feature>
<dbReference type="EMBL" id="CAJVQC010149845">
    <property type="protein sequence ID" value="CAG8846133.1"/>
    <property type="molecule type" value="Genomic_DNA"/>
</dbReference>